<reference evidence="6" key="1">
    <citation type="submission" date="2025-08" db="UniProtKB">
        <authorList>
            <consortium name="Ensembl"/>
        </authorList>
    </citation>
    <scope>IDENTIFICATION</scope>
</reference>
<evidence type="ECO:0000256" key="1">
    <source>
        <dbReference type="ARBA" id="ARBA00038176"/>
    </source>
</evidence>
<evidence type="ECO:0000256" key="4">
    <source>
        <dbReference type="SAM" id="MobiDB-lite"/>
    </source>
</evidence>
<reference evidence="6" key="2">
    <citation type="submission" date="2025-09" db="UniProtKB">
        <authorList>
            <consortium name="Ensembl"/>
        </authorList>
    </citation>
    <scope>IDENTIFICATION</scope>
</reference>
<dbReference type="PANTHER" id="PTHR22426">
    <property type="entry name" value="ARGININE_SERINE-RICH COILED-COIL PROTEIN 2"/>
    <property type="match status" value="1"/>
</dbReference>
<dbReference type="GeneTree" id="ENSGT00730000111142"/>
<feature type="compositionally biased region" description="Basic residues" evidence="4">
    <location>
        <begin position="216"/>
        <end position="254"/>
    </location>
</feature>
<feature type="compositionally biased region" description="Basic and acidic residues" evidence="4">
    <location>
        <begin position="140"/>
        <end position="181"/>
    </location>
</feature>
<accession>A0A8C8JM21</accession>
<dbReference type="PANTHER" id="PTHR22426:SF2">
    <property type="entry name" value="ARGININE_SERINE-RICH COILED-COIL PROTEIN 2"/>
    <property type="match status" value="1"/>
</dbReference>
<feature type="region of interest" description="Disordered" evidence="4">
    <location>
        <begin position="98"/>
        <end position="268"/>
    </location>
</feature>
<organism evidence="6 7">
    <name type="scientific">Oncorhynchus tshawytscha</name>
    <name type="common">Chinook salmon</name>
    <name type="synonym">Salmo tshawytscha</name>
    <dbReference type="NCBI Taxonomy" id="74940"/>
    <lineage>
        <taxon>Eukaryota</taxon>
        <taxon>Metazoa</taxon>
        <taxon>Chordata</taxon>
        <taxon>Craniata</taxon>
        <taxon>Vertebrata</taxon>
        <taxon>Euteleostomi</taxon>
        <taxon>Actinopterygii</taxon>
        <taxon>Neopterygii</taxon>
        <taxon>Teleostei</taxon>
        <taxon>Protacanthopterygii</taxon>
        <taxon>Salmoniformes</taxon>
        <taxon>Salmonidae</taxon>
        <taxon>Salmoninae</taxon>
        <taxon>Oncorhynchus</taxon>
    </lineage>
</organism>
<dbReference type="AlphaFoldDB" id="A0A8C8JM21"/>
<feature type="domain" description="Small acidic protein-like" evidence="5">
    <location>
        <begin position="403"/>
        <end position="473"/>
    </location>
</feature>
<evidence type="ECO:0000259" key="5">
    <source>
        <dbReference type="Pfam" id="PF15477"/>
    </source>
</evidence>
<feature type="compositionally biased region" description="Basic residues" evidence="4">
    <location>
        <begin position="182"/>
        <end position="206"/>
    </location>
</feature>
<keyword evidence="7" id="KW-1185">Reference proteome</keyword>
<evidence type="ECO:0000256" key="2">
    <source>
        <dbReference type="ARBA" id="ARBA00040671"/>
    </source>
</evidence>
<evidence type="ECO:0000313" key="7">
    <source>
        <dbReference type="Proteomes" id="UP000694402"/>
    </source>
</evidence>
<dbReference type="Pfam" id="PF15477">
    <property type="entry name" value="SMAP"/>
    <property type="match status" value="1"/>
</dbReference>
<evidence type="ECO:0000313" key="6">
    <source>
        <dbReference type="Ensembl" id="ENSOTSP00005095153.2"/>
    </source>
</evidence>
<dbReference type="Proteomes" id="UP000694402">
    <property type="component" value="Unassembled WGS sequence"/>
</dbReference>
<dbReference type="InterPro" id="IPR028124">
    <property type="entry name" value="SMAP_dom"/>
</dbReference>
<protein>
    <recommendedName>
        <fullName evidence="2">Arginine/serine-rich coiled-coil protein 2</fullName>
    </recommendedName>
</protein>
<comment type="similarity">
    <text evidence="1">Belongs to the RSRC2 family.</text>
</comment>
<evidence type="ECO:0000256" key="3">
    <source>
        <dbReference type="SAM" id="Coils"/>
    </source>
</evidence>
<feature type="coiled-coil region" evidence="3">
    <location>
        <begin position="268"/>
        <end position="302"/>
    </location>
</feature>
<keyword evidence="3" id="KW-0175">Coiled coil</keyword>
<sequence>MVVESCVATQSWVNREYRRGLRTHPGGDPMLRVSVVEVMLPTLTTWSQIVRKSSIQLQREVFRPIVLSLVMSMERIMASDADSTNLLPLMGSLYTDRRKHTMESSKSPRSSKHHPSRSRSHSRDRKRKSSDKKHRRSRSRSKEAQRRDSEKPSKSHSKQDDQPEQTERGRERLSAENGEERHRRKDKKGRSHSRSHSCDRRHRSRSRDKLRSRSPREKKKRARSRSGSKTKHRRRSKSRERKKEKVHRKEKSRSRSVSPQAFRGRNTAMDAQEALARRLERAKKLQEQKEKDMLEKQQHQEVPAVPAPLLSDTVVVAAAAATHPVLNVAALLASGTQVTPQIAMAAQMAALQAKTLAETGIAVPSYYNPSAVNPLKFAEQEKKRKKLWQGKKEGDKSQTAELWEKLNFGNKDQNVKFRKLMGIKGEEEGEASKPLNDEGLKTLQQQEEMFHNLDLQYEMARSQTHTQRGMGLGFGSSFSRGMDAI</sequence>
<proteinExistence type="inferred from homology"/>
<dbReference type="Ensembl" id="ENSOTST00005103109.2">
    <property type="protein sequence ID" value="ENSOTSP00005095153.2"/>
    <property type="gene ID" value="ENSOTSG00005028249.2"/>
</dbReference>
<name>A0A8C8JM21_ONCTS</name>
<gene>
    <name evidence="6" type="primary">RSRC2</name>
</gene>
<feature type="compositionally biased region" description="Basic residues" evidence="4">
    <location>
        <begin position="109"/>
        <end position="139"/>
    </location>
</feature>